<dbReference type="EMBL" id="CP118224">
    <property type="protein sequence ID" value="WMC12206.1"/>
    <property type="molecule type" value="Genomic_DNA"/>
</dbReference>
<protein>
    <submittedName>
        <fullName evidence="1">Uncharacterized protein</fullName>
    </submittedName>
</protein>
<dbReference type="Proteomes" id="UP001223802">
    <property type="component" value="Chromosome"/>
</dbReference>
<evidence type="ECO:0000313" key="2">
    <source>
        <dbReference type="Proteomes" id="UP001223802"/>
    </source>
</evidence>
<gene>
    <name evidence="1" type="ORF">PU634_07555</name>
</gene>
<proteinExistence type="predicted"/>
<dbReference type="AlphaFoldDB" id="A0AA50QDJ3"/>
<reference evidence="1 2" key="1">
    <citation type="submission" date="2023-02" db="EMBL/GenBank/DDBJ databases">
        <title>Complete genome sequence of a novel bacterium Oceanimonas sp. NTOU-MSR1 isolated from marine coast sediment.</title>
        <authorList>
            <person name="Yang H.-T."/>
            <person name="Chen Y.-L."/>
            <person name="Ho Y.-N."/>
        </authorList>
    </citation>
    <scope>NUCLEOTIDE SEQUENCE [LARGE SCALE GENOMIC DNA]</scope>
    <source>
        <strain evidence="1 2">NTOU-MSR1</strain>
    </source>
</reference>
<dbReference type="RefSeq" id="WP_306763440.1">
    <property type="nucleotide sequence ID" value="NZ_CP118224.1"/>
</dbReference>
<dbReference type="KEGG" id="ope:PU634_07555"/>
<organism evidence="1 2">
    <name type="scientific">Oceanimonas pelagia</name>
    <dbReference type="NCBI Taxonomy" id="3028314"/>
    <lineage>
        <taxon>Bacteria</taxon>
        <taxon>Pseudomonadati</taxon>
        <taxon>Pseudomonadota</taxon>
        <taxon>Gammaproteobacteria</taxon>
        <taxon>Aeromonadales</taxon>
        <taxon>Aeromonadaceae</taxon>
        <taxon>Oceanimonas</taxon>
    </lineage>
</organism>
<evidence type="ECO:0000313" key="1">
    <source>
        <dbReference type="EMBL" id="WMC12206.1"/>
    </source>
</evidence>
<name>A0AA50QDJ3_9GAMM</name>
<accession>A0AA50QDJ3</accession>
<keyword evidence="2" id="KW-1185">Reference proteome</keyword>
<sequence length="433" mass="49729">MASPLSDLDELVLKCRDLKAKNYIKEAVACYKAGAFRSAIVSTWIAVSFDIIDKLKELALAGDKEAEKQIDYFDKARRIGDISTSLKFERDILSVCRDKLELISPVEFIDLERLQEDRNRCAHPSMTSDGEVFNPSAELARMHIRSAVEHLLQFPPAQGKYALDSLTAEVESEYFPTDLKKAIIAFENSPLKKARNSLVRNFTIILLKKLINEDQDDYKEIYKISTALNAVESLHRETFSETLKEKLSTIIRALEEQNLDRVIPLISNVKDSWTYFDQDVKQKIESYVENLPKEQFDDLETILSVKDLVAPAERRIRRATRSELDKPLFFIVPLQISERIIELYAESRSFDQANSFSSTVIRYAGDYTRDQIRKIIVACGENDQIEYSFEVGTVISALRKNKNVDDDEIDEWLREAGLNKFAKVEDEEPEDED</sequence>